<evidence type="ECO:0000313" key="2">
    <source>
        <dbReference type="Proteomes" id="UP000442694"/>
    </source>
</evidence>
<gene>
    <name evidence="1" type="ORF">GCL57_11670</name>
</gene>
<organism evidence="1 2">
    <name type="scientific">Fluviispira multicolorata</name>
    <dbReference type="NCBI Taxonomy" id="2654512"/>
    <lineage>
        <taxon>Bacteria</taxon>
        <taxon>Pseudomonadati</taxon>
        <taxon>Bdellovibrionota</taxon>
        <taxon>Oligoflexia</taxon>
        <taxon>Silvanigrellales</taxon>
        <taxon>Silvanigrellaceae</taxon>
        <taxon>Fluviispira</taxon>
    </lineage>
</organism>
<keyword evidence="2" id="KW-1185">Reference proteome</keyword>
<protein>
    <submittedName>
        <fullName evidence="1">Uncharacterized protein</fullName>
    </submittedName>
</protein>
<dbReference type="Proteomes" id="UP000442694">
    <property type="component" value="Unassembled WGS sequence"/>
</dbReference>
<evidence type="ECO:0000313" key="1">
    <source>
        <dbReference type="EMBL" id="KAB8029188.1"/>
    </source>
</evidence>
<accession>A0A833JBW3</accession>
<dbReference type="AlphaFoldDB" id="A0A833JBW3"/>
<reference evidence="1 2" key="1">
    <citation type="submission" date="2019-10" db="EMBL/GenBank/DDBJ databases">
        <title>New genus of Silvanigrellaceae.</title>
        <authorList>
            <person name="Pitt A."/>
            <person name="Hahn M.W."/>
        </authorList>
    </citation>
    <scope>NUCLEOTIDE SEQUENCE [LARGE SCALE GENOMIC DNA]</scope>
    <source>
        <strain evidence="1 2">33A1-SZDP</strain>
    </source>
</reference>
<comment type="caution">
    <text evidence="1">The sequence shown here is derived from an EMBL/GenBank/DDBJ whole genome shotgun (WGS) entry which is preliminary data.</text>
</comment>
<sequence length="670" mass="76868">MELSFLKNQKQKLIERIPSIQHYFIDIYIPQFSETVSFLPIRCFRDFTLHLDYSAENERNYNKFYSSGSTGNKPSTHIFSYDALKVYEKNTCEGFLDFLQRNQLDKSTPLLTFIPPVEIWKNSSLSAMLSMFHHQEFNIIFCNLDESFENALVCLKKIENNSSCIIFGTSFHHFMLANLSSQEFKERIQNEFKRLNLSIIDTGGTKGRTQAYTLTESIEVLKSFYTSANLSIFSEYGMCELGSQAWSTHKIHDGTFQCNKTLKPFSVSIEANSVLPINELGFIAFIDSINYESYAAIITEDIGLCLDTNKFRLIGRGPDSSIKGCSLNVRGFFNFESQTQKLLIEINKQQKNILNLKDILFQLKEKDWNSFALEDLAKTLESIECKLEKDLSYQNKNMLIISAANTPIAWVFPYIIAAKNGVSSVTLKIPSLRLDDYYSGTVRKYTEDLIQVIANYFPLTKTYIDPGKSIAHTFNDYDIVLTFGSEETLTTLSKQVNSNITKFIGKGDIKNSLLINIHDNSPKKIAQSISLWNGRGCLTPVVLFLSGNEIEFANWINVFTQEFENEFLERTKQNEPEIIRKFCHTHNTAFVTGQIKELGMNINFAILRGKRTCVVNLAQYSVQDLKYFQPDFNFGGCGFIYLLHQSMRDKFKNLQSLSILPNIHDYFEKN</sequence>
<dbReference type="RefSeq" id="WP_152213529.1">
    <property type="nucleotide sequence ID" value="NZ_WFLN01000008.1"/>
</dbReference>
<name>A0A833JBW3_9BACT</name>
<dbReference type="EMBL" id="WFLN01000008">
    <property type="protein sequence ID" value="KAB8029188.1"/>
    <property type="molecule type" value="Genomic_DNA"/>
</dbReference>
<proteinExistence type="predicted"/>